<keyword evidence="4 7" id="KW-0694">RNA-binding</keyword>
<dbReference type="PANTHER" id="PTHR47330:SF1">
    <property type="entry name" value="POLY(U)-BINDING-SPLICING FACTOR PUF60"/>
    <property type="match status" value="1"/>
</dbReference>
<dbReference type="CDD" id="cd12370">
    <property type="entry name" value="RRM1_PUF60"/>
    <property type="match status" value="1"/>
</dbReference>
<evidence type="ECO:0000256" key="2">
    <source>
        <dbReference type="ARBA" id="ARBA00005987"/>
    </source>
</evidence>
<dbReference type="InterPro" id="IPR012677">
    <property type="entry name" value="Nucleotide-bd_a/b_plait_sf"/>
</dbReference>
<dbReference type="SUPFAM" id="SSF54928">
    <property type="entry name" value="RNA-binding domain, RBD"/>
    <property type="match status" value="2"/>
</dbReference>
<evidence type="ECO:0000313" key="10">
    <source>
        <dbReference type="Proteomes" id="UP001235939"/>
    </source>
</evidence>
<evidence type="ECO:0000256" key="4">
    <source>
        <dbReference type="ARBA" id="ARBA00022884"/>
    </source>
</evidence>
<evidence type="ECO:0000256" key="6">
    <source>
        <dbReference type="ARBA" id="ARBA00023242"/>
    </source>
</evidence>
<protein>
    <submittedName>
        <fullName evidence="9">PUF60</fullName>
    </submittedName>
</protein>
<accession>A0ABY6KIM6</accession>
<dbReference type="InterPro" id="IPR003954">
    <property type="entry name" value="RRM_euk-type"/>
</dbReference>
<keyword evidence="5" id="KW-0508">mRNA splicing</keyword>
<evidence type="ECO:0000256" key="7">
    <source>
        <dbReference type="PROSITE-ProRule" id="PRU00176"/>
    </source>
</evidence>
<keyword evidence="6" id="KW-0539">Nucleus</keyword>
<comment type="similarity">
    <text evidence="2">Belongs to the RRM half pint family.</text>
</comment>
<name>A0ABY6KIM6_9ARAC</name>
<dbReference type="InterPro" id="IPR034209">
    <property type="entry name" value="PUF60_RRM1"/>
</dbReference>
<evidence type="ECO:0000256" key="3">
    <source>
        <dbReference type="ARBA" id="ARBA00022664"/>
    </source>
</evidence>
<dbReference type="Proteomes" id="UP001235939">
    <property type="component" value="Chromosome 06"/>
</dbReference>
<dbReference type="PROSITE" id="PS50102">
    <property type="entry name" value="RRM"/>
    <property type="match status" value="3"/>
</dbReference>
<evidence type="ECO:0000259" key="8">
    <source>
        <dbReference type="PROSITE" id="PS50102"/>
    </source>
</evidence>
<evidence type="ECO:0000256" key="5">
    <source>
        <dbReference type="ARBA" id="ARBA00023187"/>
    </source>
</evidence>
<gene>
    <name evidence="9" type="ORF">LAZ67_6000392</name>
</gene>
<dbReference type="SMART" id="SM00361">
    <property type="entry name" value="RRM_1"/>
    <property type="match status" value="2"/>
</dbReference>
<evidence type="ECO:0000313" key="9">
    <source>
        <dbReference type="EMBL" id="UYV68666.1"/>
    </source>
</evidence>
<dbReference type="PANTHER" id="PTHR47330">
    <property type="entry name" value="POLY(U)-BINDING-SPLICING FACTOR PUF60-B-RELATED"/>
    <property type="match status" value="1"/>
</dbReference>
<keyword evidence="10" id="KW-1185">Reference proteome</keyword>
<dbReference type="InterPro" id="IPR000504">
    <property type="entry name" value="RRM_dom"/>
</dbReference>
<dbReference type="SMART" id="SM00360">
    <property type="entry name" value="RRM"/>
    <property type="match status" value="3"/>
</dbReference>
<dbReference type="CDD" id="cd12371">
    <property type="entry name" value="RRM2_PUF60"/>
    <property type="match status" value="1"/>
</dbReference>
<feature type="domain" description="RRM" evidence="8">
    <location>
        <begin position="119"/>
        <end position="197"/>
    </location>
</feature>
<reference evidence="9 10" key="1">
    <citation type="submission" date="2022-01" db="EMBL/GenBank/DDBJ databases">
        <title>A chromosomal length assembly of Cordylochernes scorpioides.</title>
        <authorList>
            <person name="Zeh D."/>
            <person name="Zeh J."/>
        </authorList>
    </citation>
    <scope>NUCLEOTIDE SEQUENCE [LARGE SCALE GENOMIC DNA]</scope>
    <source>
        <strain evidence="9">IN4F17</strain>
        <tissue evidence="9">Whole Body</tissue>
    </source>
</reference>
<sequence length="520" mass="56768">MKGKTWRETLGGSSNRIILNEERRRPCASVPSIGDHPKLCPEMEQCGPVLAGPGAMKSPADLMGLGLVKLTSQEQEMLNKAKKYAMEQSVKEVLKKQHLAHQQQQQKTLQRNQALVLMCRLFVGSISFDLKEDALKQAFSPFGPVKSINLNWDPLTRKHKGFAFVEYDLPEAAQLAIEQMNNVMLGGRSIKVVSPPSLQLIYIPQLIYISLCDTTSPSPLCVVSVGRPSNMPHAQPIVEQIMEEAKNYNRIYIASVHPDLTESDVQSVFEAFGKIRSCELVSTGVRGKHRGYGFIEYETHKAAQDAVNSMNLFDLGGQYLRVGRAITPPNAFFKPSMTSSMPTAAAVAAAAATAKIQAINAVVNNVQVTDQCPAALGPVIQGPGMVIPPVVPPPGVVTVIPPPSVTPLKPPAKVAHKPKIESKVVVLKNMVGVEDLDSELEKEVTEECGRYGQVDRVVIYQEKQSEDSVSDVVVKIFVQFSDSLTATKAVDAIHGRYFGGRVVQAELYNQALYEINDLSG</sequence>
<feature type="domain" description="RRM" evidence="8">
    <location>
        <begin position="249"/>
        <end position="327"/>
    </location>
</feature>
<organism evidence="9 10">
    <name type="scientific">Cordylochernes scorpioides</name>
    <dbReference type="NCBI Taxonomy" id="51811"/>
    <lineage>
        <taxon>Eukaryota</taxon>
        <taxon>Metazoa</taxon>
        <taxon>Ecdysozoa</taxon>
        <taxon>Arthropoda</taxon>
        <taxon>Chelicerata</taxon>
        <taxon>Arachnida</taxon>
        <taxon>Pseudoscorpiones</taxon>
        <taxon>Cheliferoidea</taxon>
        <taxon>Chernetidae</taxon>
        <taxon>Cordylochernes</taxon>
    </lineage>
</organism>
<dbReference type="InterPro" id="IPR051974">
    <property type="entry name" value="PUF60_regulator"/>
</dbReference>
<feature type="domain" description="RRM" evidence="8">
    <location>
        <begin position="423"/>
        <end position="510"/>
    </location>
</feature>
<keyword evidence="3" id="KW-0507">mRNA processing</keyword>
<dbReference type="InterPro" id="IPR034211">
    <property type="entry name" value="PUF60_RRM2"/>
</dbReference>
<dbReference type="NCBIfam" id="TIGR01645">
    <property type="entry name" value="half-pint"/>
    <property type="match status" value="1"/>
</dbReference>
<proteinExistence type="inferred from homology"/>
<comment type="subcellular location">
    <subcellularLocation>
        <location evidence="1">Nucleus</location>
    </subcellularLocation>
</comment>
<dbReference type="InterPro" id="IPR006532">
    <property type="entry name" value="PUF60-like"/>
</dbReference>
<dbReference type="Gene3D" id="3.30.70.330">
    <property type="match status" value="3"/>
</dbReference>
<evidence type="ECO:0000256" key="1">
    <source>
        <dbReference type="ARBA" id="ARBA00004123"/>
    </source>
</evidence>
<dbReference type="Pfam" id="PF00076">
    <property type="entry name" value="RRM_1"/>
    <property type="match status" value="2"/>
</dbReference>
<dbReference type="InterPro" id="IPR035979">
    <property type="entry name" value="RBD_domain_sf"/>
</dbReference>
<dbReference type="EMBL" id="CP092868">
    <property type="protein sequence ID" value="UYV68666.1"/>
    <property type="molecule type" value="Genomic_DNA"/>
</dbReference>